<dbReference type="Proteomes" id="UP000727407">
    <property type="component" value="Unassembled WGS sequence"/>
</dbReference>
<sequence>MPSASCITFQISLKTFRHSSRVLNEVHSACKRSSQPLQPPSTAYEGKHGHASSTHSTNAQTRYLPELSPTPGAHHTSAFHFTSAR</sequence>
<evidence type="ECO:0000313" key="2">
    <source>
        <dbReference type="EMBL" id="KAF5902880.1"/>
    </source>
</evidence>
<keyword evidence="3" id="KW-1185">Reference proteome</keyword>
<keyword evidence="2" id="KW-0812">Transmembrane</keyword>
<evidence type="ECO:0000313" key="3">
    <source>
        <dbReference type="Proteomes" id="UP000727407"/>
    </source>
</evidence>
<gene>
    <name evidence="2" type="primary">ureE</name>
    <name evidence="2" type="ORF">DAT39_007432</name>
</gene>
<comment type="caution">
    <text evidence="2">The sequence shown here is derived from an EMBL/GenBank/DDBJ whole genome shotgun (WGS) entry which is preliminary data.</text>
</comment>
<proteinExistence type="predicted"/>
<accession>A0A8J4XET3</accession>
<keyword evidence="2" id="KW-0472">Membrane</keyword>
<protein>
    <submittedName>
        <fullName evidence="2">Transmembrane channel-like protein 8</fullName>
    </submittedName>
</protein>
<reference evidence="2" key="1">
    <citation type="submission" date="2020-07" db="EMBL/GenBank/DDBJ databases">
        <title>Clarias magur genome sequencing, assembly and annotation.</title>
        <authorList>
            <person name="Kushwaha B."/>
            <person name="Kumar R."/>
            <person name="Das P."/>
            <person name="Joshi C.G."/>
            <person name="Kumar D."/>
            <person name="Nagpure N.S."/>
            <person name="Pandey M."/>
            <person name="Agarwal S."/>
            <person name="Srivastava S."/>
            <person name="Singh M."/>
            <person name="Sahoo L."/>
            <person name="Jayasankar P."/>
            <person name="Meher P.K."/>
            <person name="Koringa P.G."/>
            <person name="Iquebal M.A."/>
            <person name="Das S.P."/>
            <person name="Bit A."/>
            <person name="Patnaik S."/>
            <person name="Patel N."/>
            <person name="Shah T.M."/>
            <person name="Hinsu A."/>
            <person name="Jena J.K."/>
        </authorList>
    </citation>
    <scope>NUCLEOTIDE SEQUENCE</scope>
    <source>
        <strain evidence="2">CIFAMagur01</strain>
        <tissue evidence="2">Testis</tissue>
    </source>
</reference>
<organism evidence="2 3">
    <name type="scientific">Clarias magur</name>
    <name type="common">Asian catfish</name>
    <name type="synonym">Macropteronotus magur</name>
    <dbReference type="NCBI Taxonomy" id="1594786"/>
    <lineage>
        <taxon>Eukaryota</taxon>
        <taxon>Metazoa</taxon>
        <taxon>Chordata</taxon>
        <taxon>Craniata</taxon>
        <taxon>Vertebrata</taxon>
        <taxon>Euteleostomi</taxon>
        <taxon>Actinopterygii</taxon>
        <taxon>Neopterygii</taxon>
        <taxon>Teleostei</taxon>
        <taxon>Ostariophysi</taxon>
        <taxon>Siluriformes</taxon>
        <taxon>Clariidae</taxon>
        <taxon>Clarias</taxon>
    </lineage>
</organism>
<feature type="region of interest" description="Disordered" evidence="1">
    <location>
        <begin position="30"/>
        <end position="85"/>
    </location>
</feature>
<name>A0A8J4XET3_CLAMG</name>
<feature type="compositionally biased region" description="Polar residues" evidence="1">
    <location>
        <begin position="51"/>
        <end position="61"/>
    </location>
</feature>
<dbReference type="AlphaFoldDB" id="A0A8J4XET3"/>
<evidence type="ECO:0000256" key="1">
    <source>
        <dbReference type="SAM" id="MobiDB-lite"/>
    </source>
</evidence>
<dbReference type="EMBL" id="QNUK01000083">
    <property type="protein sequence ID" value="KAF5902880.1"/>
    <property type="molecule type" value="Genomic_DNA"/>
</dbReference>